<evidence type="ECO:0000256" key="1">
    <source>
        <dbReference type="SAM" id="Phobius"/>
    </source>
</evidence>
<reference evidence="2" key="1">
    <citation type="submission" date="2019-03" db="EMBL/GenBank/DDBJ databases">
        <title>Lake Tanganyika Metagenome-Assembled Genomes (MAGs).</title>
        <authorList>
            <person name="Tran P."/>
        </authorList>
    </citation>
    <scope>NUCLEOTIDE SEQUENCE</scope>
    <source>
        <strain evidence="2">K_DeepCast_150m_m2_040</strain>
    </source>
</reference>
<keyword evidence="1" id="KW-0472">Membrane</keyword>
<dbReference type="AlphaFoldDB" id="A0A937XIS4"/>
<protein>
    <submittedName>
        <fullName evidence="2">Uncharacterized protein</fullName>
    </submittedName>
</protein>
<dbReference type="EMBL" id="VGIR01000046">
    <property type="protein sequence ID" value="MBM3331840.1"/>
    <property type="molecule type" value="Genomic_DNA"/>
</dbReference>
<evidence type="ECO:0000313" key="3">
    <source>
        <dbReference type="Proteomes" id="UP000779900"/>
    </source>
</evidence>
<keyword evidence="1" id="KW-1133">Transmembrane helix</keyword>
<dbReference type="Proteomes" id="UP000779900">
    <property type="component" value="Unassembled WGS sequence"/>
</dbReference>
<accession>A0A937XIS4</accession>
<keyword evidence="1" id="KW-0812">Transmembrane</keyword>
<feature type="transmembrane region" description="Helical" evidence="1">
    <location>
        <begin position="33"/>
        <end position="53"/>
    </location>
</feature>
<evidence type="ECO:0000313" key="2">
    <source>
        <dbReference type="EMBL" id="MBM3331840.1"/>
    </source>
</evidence>
<name>A0A937XIS4_UNCW3</name>
<feature type="transmembrane region" description="Helical" evidence="1">
    <location>
        <begin position="96"/>
        <end position="114"/>
    </location>
</feature>
<sequence length="165" mass="17795">MNWYDPVVLAVMVLVVAVQTVRGIKAGAGLVMFEAAGVVVAAAAATASAHSFAAQIHAPESSMMLVLFIVFSVVAFFVARWLFALTALSFQWLDPVLSLFLGLVMAWAIAHMFFRIMIGSEGGPAADEIAGSPVAREVFQFRTWNALMRLLFKARTGQETDVDLG</sequence>
<proteinExistence type="predicted"/>
<comment type="caution">
    <text evidence="2">The sequence shown here is derived from an EMBL/GenBank/DDBJ whole genome shotgun (WGS) entry which is preliminary data.</text>
</comment>
<gene>
    <name evidence="2" type="ORF">FJY68_08325</name>
</gene>
<organism evidence="2 3">
    <name type="scientific">candidate division WOR-3 bacterium</name>
    <dbReference type="NCBI Taxonomy" id="2052148"/>
    <lineage>
        <taxon>Bacteria</taxon>
        <taxon>Bacteria division WOR-3</taxon>
    </lineage>
</organism>
<feature type="transmembrane region" description="Helical" evidence="1">
    <location>
        <begin position="65"/>
        <end position="90"/>
    </location>
</feature>